<name>A0ABU2CIE8_9MICO</name>
<gene>
    <name evidence="1" type="ORF">J2S48_000632</name>
</gene>
<evidence type="ECO:0000313" key="1">
    <source>
        <dbReference type="EMBL" id="MDR7381117.1"/>
    </source>
</evidence>
<comment type="caution">
    <text evidence="1">The sequence shown here is derived from an EMBL/GenBank/DDBJ whole genome shotgun (WGS) entry which is preliminary data.</text>
</comment>
<organism evidence="1 2">
    <name type="scientific">Promicromonospora iranensis</name>
    <dbReference type="NCBI Taxonomy" id="1105144"/>
    <lineage>
        <taxon>Bacteria</taxon>
        <taxon>Bacillati</taxon>
        <taxon>Actinomycetota</taxon>
        <taxon>Actinomycetes</taxon>
        <taxon>Micrococcales</taxon>
        <taxon>Promicromonosporaceae</taxon>
        <taxon>Promicromonospora</taxon>
    </lineage>
</organism>
<protein>
    <submittedName>
        <fullName evidence="1">Uncharacterized protein</fullName>
    </submittedName>
</protein>
<sequence length="49" mass="5520">MTVSVEQLAELDAMFFRAAGHWPDRPRLDPVLVAKSRELAEALLETNQP</sequence>
<reference evidence="1 2" key="1">
    <citation type="submission" date="2023-07" db="EMBL/GenBank/DDBJ databases">
        <title>Sequencing the genomes of 1000 actinobacteria strains.</title>
        <authorList>
            <person name="Klenk H.-P."/>
        </authorList>
    </citation>
    <scope>NUCLEOTIDE SEQUENCE [LARGE SCALE GENOMIC DNA]</scope>
    <source>
        <strain evidence="1 2">DSM 45554</strain>
    </source>
</reference>
<dbReference type="EMBL" id="JAVDYE010000001">
    <property type="protein sequence ID" value="MDR7381117.1"/>
    <property type="molecule type" value="Genomic_DNA"/>
</dbReference>
<keyword evidence="2" id="KW-1185">Reference proteome</keyword>
<proteinExistence type="predicted"/>
<dbReference type="RefSeq" id="WP_274997704.1">
    <property type="nucleotide sequence ID" value="NZ_JAJQQP010000017.1"/>
</dbReference>
<dbReference type="Proteomes" id="UP001183585">
    <property type="component" value="Unassembled WGS sequence"/>
</dbReference>
<accession>A0ABU2CIE8</accession>
<evidence type="ECO:0000313" key="2">
    <source>
        <dbReference type="Proteomes" id="UP001183585"/>
    </source>
</evidence>